<evidence type="ECO:0000313" key="2">
    <source>
        <dbReference type="EMBL" id="MDL9977837.1"/>
    </source>
</evidence>
<dbReference type="Proteomes" id="UP001235064">
    <property type="component" value="Unassembled WGS sequence"/>
</dbReference>
<proteinExistence type="predicted"/>
<dbReference type="RefSeq" id="WP_286285669.1">
    <property type="nucleotide sequence ID" value="NZ_JASXSZ010000001.1"/>
</dbReference>
<evidence type="ECO:0000256" key="1">
    <source>
        <dbReference type="SAM" id="MobiDB-lite"/>
    </source>
</evidence>
<dbReference type="EMBL" id="JASXSZ010000001">
    <property type="protein sequence ID" value="MDL9977837.1"/>
    <property type="molecule type" value="Genomic_DNA"/>
</dbReference>
<reference evidence="2 3" key="1">
    <citation type="submission" date="2023-06" db="EMBL/GenBank/DDBJ databases">
        <title>Microbacterium sp. nov., isolated from a waste landfill.</title>
        <authorList>
            <person name="Wen W."/>
        </authorList>
    </citation>
    <scope>NUCLEOTIDE SEQUENCE [LARGE SCALE GENOMIC DNA]</scope>
    <source>
        <strain evidence="2 3">ASV49</strain>
    </source>
</reference>
<organism evidence="2 3">
    <name type="scientific">Microbacterium candidum</name>
    <dbReference type="NCBI Taxonomy" id="3041922"/>
    <lineage>
        <taxon>Bacteria</taxon>
        <taxon>Bacillati</taxon>
        <taxon>Actinomycetota</taxon>
        <taxon>Actinomycetes</taxon>
        <taxon>Micrococcales</taxon>
        <taxon>Microbacteriaceae</taxon>
        <taxon>Microbacterium</taxon>
    </lineage>
</organism>
<comment type="caution">
    <text evidence="2">The sequence shown here is derived from an EMBL/GenBank/DDBJ whole genome shotgun (WGS) entry which is preliminary data.</text>
</comment>
<feature type="region of interest" description="Disordered" evidence="1">
    <location>
        <begin position="1"/>
        <end position="25"/>
    </location>
</feature>
<evidence type="ECO:0000313" key="3">
    <source>
        <dbReference type="Proteomes" id="UP001235064"/>
    </source>
</evidence>
<accession>A0ABT7MTR5</accession>
<name>A0ABT7MTR5_9MICO</name>
<feature type="compositionally biased region" description="Basic and acidic residues" evidence="1">
    <location>
        <begin position="7"/>
        <end position="16"/>
    </location>
</feature>
<keyword evidence="3" id="KW-1185">Reference proteome</keyword>
<gene>
    <name evidence="2" type="ORF">QSV35_00700</name>
</gene>
<sequence>MHWIDSLLHRDGEEKPYIPPGGGLPVSPRGPILQKYGLFGTGSSLIQLGLGGFTSGQHVLPDYHEPDRPERR</sequence>
<protein>
    <submittedName>
        <fullName evidence="2">Uncharacterized protein</fullName>
    </submittedName>
</protein>